<sequence>MAILSLMSLDLGLLPSANSRTAEGSLYLLYQIKPLCHTNHSSVVHYRKRIAHIALHPSNRTAHGSVSVLNPHYVAKSPTSRGRGQGCARRSRYCPKGWTIQRTPMLVLSDCKTKKSRYTAVLYWCRGPWAKEPRAGVGPWRECSIWREELEPKGVEGWSSKLLCHISGSSADGSLNISASQCHWRDDAGEPRD</sequence>
<dbReference type="EMBL" id="LR796462">
    <property type="protein sequence ID" value="CAB4146282.1"/>
    <property type="molecule type" value="Genomic_DNA"/>
</dbReference>
<name>A0A6J5RWL5_9CAUD</name>
<proteinExistence type="predicted"/>
<evidence type="ECO:0000313" key="2">
    <source>
        <dbReference type="EMBL" id="CAB4190955.1"/>
    </source>
</evidence>
<organism evidence="3">
    <name type="scientific">uncultured Caudovirales phage</name>
    <dbReference type="NCBI Taxonomy" id="2100421"/>
    <lineage>
        <taxon>Viruses</taxon>
        <taxon>Duplodnaviria</taxon>
        <taxon>Heunggongvirae</taxon>
        <taxon>Uroviricota</taxon>
        <taxon>Caudoviricetes</taxon>
        <taxon>Peduoviridae</taxon>
        <taxon>Maltschvirus</taxon>
        <taxon>Maltschvirus maltsch</taxon>
    </lineage>
</organism>
<evidence type="ECO:0000313" key="1">
    <source>
        <dbReference type="EMBL" id="CAB4146282.1"/>
    </source>
</evidence>
<reference evidence="3" key="1">
    <citation type="submission" date="2020-05" db="EMBL/GenBank/DDBJ databases">
        <authorList>
            <person name="Chiriac C."/>
            <person name="Salcher M."/>
            <person name="Ghai R."/>
            <person name="Kavagutti S V."/>
        </authorList>
    </citation>
    <scope>NUCLEOTIDE SEQUENCE</scope>
</reference>
<gene>
    <name evidence="2" type="ORF">UFOVP1225_3</name>
    <name evidence="3" type="ORF">UFOVP1319_45</name>
    <name evidence="4" type="ORF">UFOVP1591_3</name>
    <name evidence="1" type="ORF">UFOVP478_28</name>
</gene>
<protein>
    <submittedName>
        <fullName evidence="3">Uncharacterized protein</fullName>
    </submittedName>
</protein>
<evidence type="ECO:0000313" key="3">
    <source>
        <dbReference type="EMBL" id="CAB4197991.1"/>
    </source>
</evidence>
<evidence type="ECO:0000313" key="4">
    <source>
        <dbReference type="EMBL" id="CAB4216999.1"/>
    </source>
</evidence>
<accession>A0A6J5RWL5</accession>
<dbReference type="EMBL" id="LR797445">
    <property type="protein sequence ID" value="CAB4216999.1"/>
    <property type="molecule type" value="Genomic_DNA"/>
</dbReference>
<dbReference type="EMBL" id="LR797255">
    <property type="protein sequence ID" value="CAB4197991.1"/>
    <property type="molecule type" value="Genomic_DNA"/>
</dbReference>
<dbReference type="EMBL" id="LR797173">
    <property type="protein sequence ID" value="CAB4190955.1"/>
    <property type="molecule type" value="Genomic_DNA"/>
</dbReference>